<reference evidence="1" key="1">
    <citation type="submission" date="2020-12" db="EMBL/GenBank/DDBJ databases">
        <title>WGS assembly of Carya illinoinensis cv. Pawnee.</title>
        <authorList>
            <person name="Platts A."/>
            <person name="Shu S."/>
            <person name="Wright S."/>
            <person name="Barry K."/>
            <person name="Edger P."/>
            <person name="Pires J.C."/>
            <person name="Schmutz J."/>
        </authorList>
    </citation>
    <scope>NUCLEOTIDE SEQUENCE</scope>
    <source>
        <tissue evidence="1">Leaf</tissue>
    </source>
</reference>
<evidence type="ECO:0000313" key="2">
    <source>
        <dbReference type="Proteomes" id="UP000811609"/>
    </source>
</evidence>
<dbReference type="AlphaFoldDB" id="A0A8T1NQI1"/>
<sequence>MNNKGWPDSHVCNAMILAIKSEIIEFVFKVLRKNPDLVWTQNERNINMFSLAVLLRQAKILSLLFKLHLPNALTCYVDDDSNGMLHVAGLSAESTMLNRIPGAALQMQKELQWFKVLSHFFSLL</sequence>
<proteinExistence type="predicted"/>
<gene>
    <name evidence="1" type="ORF">CIPAW_13G114500</name>
</gene>
<keyword evidence="2" id="KW-1185">Reference proteome</keyword>
<dbReference type="GO" id="GO:0016020">
    <property type="term" value="C:membrane"/>
    <property type="evidence" value="ECO:0007669"/>
    <property type="project" value="TreeGrafter"/>
</dbReference>
<evidence type="ECO:0000313" key="1">
    <source>
        <dbReference type="EMBL" id="KAG6631792.1"/>
    </source>
</evidence>
<dbReference type="Proteomes" id="UP000811609">
    <property type="component" value="Chromosome 13"/>
</dbReference>
<accession>A0A8T1NQI1</accession>
<protein>
    <submittedName>
        <fullName evidence="1">Uncharacterized protein</fullName>
    </submittedName>
</protein>
<dbReference type="PANTHER" id="PTHR24177">
    <property type="entry name" value="CASKIN"/>
    <property type="match status" value="1"/>
</dbReference>
<comment type="caution">
    <text evidence="1">The sequence shown here is derived from an EMBL/GenBank/DDBJ whole genome shotgun (WGS) entry which is preliminary data.</text>
</comment>
<dbReference type="PANTHER" id="PTHR24177:SF329">
    <property type="entry name" value="ANKYRIN REPEAT PROTEIN"/>
    <property type="match status" value="1"/>
</dbReference>
<name>A0A8T1NQI1_CARIL</name>
<dbReference type="EMBL" id="CM031821">
    <property type="protein sequence ID" value="KAG6631792.1"/>
    <property type="molecule type" value="Genomic_DNA"/>
</dbReference>
<organism evidence="1 2">
    <name type="scientific">Carya illinoinensis</name>
    <name type="common">Pecan</name>
    <dbReference type="NCBI Taxonomy" id="32201"/>
    <lineage>
        <taxon>Eukaryota</taxon>
        <taxon>Viridiplantae</taxon>
        <taxon>Streptophyta</taxon>
        <taxon>Embryophyta</taxon>
        <taxon>Tracheophyta</taxon>
        <taxon>Spermatophyta</taxon>
        <taxon>Magnoliopsida</taxon>
        <taxon>eudicotyledons</taxon>
        <taxon>Gunneridae</taxon>
        <taxon>Pentapetalae</taxon>
        <taxon>rosids</taxon>
        <taxon>fabids</taxon>
        <taxon>Fagales</taxon>
        <taxon>Juglandaceae</taxon>
        <taxon>Carya</taxon>
    </lineage>
</organism>